<evidence type="ECO:0000313" key="1">
    <source>
        <dbReference type="EMBL" id="TQD93666.1"/>
    </source>
</evidence>
<dbReference type="AlphaFoldDB" id="A0A540M4Q6"/>
<organism evidence="1 2">
    <name type="scientific">Malus baccata</name>
    <name type="common">Siberian crab apple</name>
    <name type="synonym">Pyrus baccata</name>
    <dbReference type="NCBI Taxonomy" id="106549"/>
    <lineage>
        <taxon>Eukaryota</taxon>
        <taxon>Viridiplantae</taxon>
        <taxon>Streptophyta</taxon>
        <taxon>Embryophyta</taxon>
        <taxon>Tracheophyta</taxon>
        <taxon>Spermatophyta</taxon>
        <taxon>Magnoliopsida</taxon>
        <taxon>eudicotyledons</taxon>
        <taxon>Gunneridae</taxon>
        <taxon>Pentapetalae</taxon>
        <taxon>rosids</taxon>
        <taxon>fabids</taxon>
        <taxon>Rosales</taxon>
        <taxon>Rosaceae</taxon>
        <taxon>Amygdaloideae</taxon>
        <taxon>Maleae</taxon>
        <taxon>Malus</taxon>
    </lineage>
</organism>
<gene>
    <name evidence="1" type="ORF">C1H46_020670</name>
</gene>
<keyword evidence="2" id="KW-1185">Reference proteome</keyword>
<dbReference type="Proteomes" id="UP000315295">
    <property type="component" value="Unassembled WGS sequence"/>
</dbReference>
<proteinExistence type="predicted"/>
<reference evidence="1 2" key="1">
    <citation type="journal article" date="2019" name="G3 (Bethesda)">
        <title>Sequencing of a Wild Apple (Malus baccata) Genome Unravels the Differences Between Cultivated and Wild Apple Species Regarding Disease Resistance and Cold Tolerance.</title>
        <authorList>
            <person name="Chen X."/>
        </authorList>
    </citation>
    <scope>NUCLEOTIDE SEQUENCE [LARGE SCALE GENOMIC DNA]</scope>
    <source>
        <strain evidence="2">cv. Shandingzi</strain>
        <tissue evidence="1">Leaves</tissue>
    </source>
</reference>
<sequence length="134" mass="15710">MLDTNDSEATHVWLRFLYLPKLKQEGDICQVIFRFPKSANIKSCGVHLLLRNQNKRLLTSKKKKNKRLPLTLRPTRSLGKGRRRNMTGNNNGFPYLGSQRMIIGNAGRLTSMFLLTLRRRRRRRSKGNRPLHIR</sequence>
<dbReference type="EMBL" id="VIEB01000360">
    <property type="protein sequence ID" value="TQD93666.1"/>
    <property type="molecule type" value="Genomic_DNA"/>
</dbReference>
<name>A0A540M4Q6_MALBA</name>
<evidence type="ECO:0000313" key="2">
    <source>
        <dbReference type="Proteomes" id="UP000315295"/>
    </source>
</evidence>
<protein>
    <submittedName>
        <fullName evidence="1">Uncharacterized protein</fullName>
    </submittedName>
</protein>
<comment type="caution">
    <text evidence="1">The sequence shown here is derived from an EMBL/GenBank/DDBJ whole genome shotgun (WGS) entry which is preliminary data.</text>
</comment>
<accession>A0A540M4Q6</accession>